<feature type="domain" description="HTH lysR-type" evidence="6">
    <location>
        <begin position="1"/>
        <end position="58"/>
    </location>
</feature>
<keyword evidence="3" id="KW-0238">DNA-binding</keyword>
<proteinExistence type="inferred from homology"/>
<dbReference type="Gene3D" id="3.40.190.290">
    <property type="match status" value="1"/>
</dbReference>
<name>A0ABV7AG53_9RHOB</name>
<keyword evidence="5" id="KW-0804">Transcription</keyword>
<dbReference type="PROSITE" id="PS50931">
    <property type="entry name" value="HTH_LYSR"/>
    <property type="match status" value="1"/>
</dbReference>
<dbReference type="PANTHER" id="PTHR30293:SF0">
    <property type="entry name" value="NITROGEN ASSIMILATION REGULATORY PROTEIN NAC"/>
    <property type="match status" value="1"/>
</dbReference>
<evidence type="ECO:0000313" key="8">
    <source>
        <dbReference type="Proteomes" id="UP001595443"/>
    </source>
</evidence>
<organism evidence="7 8">
    <name type="scientific">Acidimangrovimonas pyrenivorans</name>
    <dbReference type="NCBI Taxonomy" id="2030798"/>
    <lineage>
        <taxon>Bacteria</taxon>
        <taxon>Pseudomonadati</taxon>
        <taxon>Pseudomonadota</taxon>
        <taxon>Alphaproteobacteria</taxon>
        <taxon>Rhodobacterales</taxon>
        <taxon>Paracoccaceae</taxon>
        <taxon>Acidimangrovimonas</taxon>
    </lineage>
</organism>
<dbReference type="InterPro" id="IPR005119">
    <property type="entry name" value="LysR_subst-bd"/>
</dbReference>
<sequence>MDFRQLRVFVAIFEAGSIVGAAEVLRSAPSVLAHHLRNLESRAGGPLFERRSRGVEPTELGQRLYVHARDILRAVDLAEHDLRDARAEISGKVVLSLAYSALHAIGPAVLDAVIERHPRIVLDIVSTVSGATFDQIAASGIDLAVAYNPSRDAKLKLTPLLEEDSMAIGKPEILRETEEDLLLCDFLEMPYILPRKGARGRAVTDDPEHQRLLEAHARMFTDGVDAAVQFAVAGHGCMIASALYSERLLTGRGLIGRRLIDPRITRTLFLCERKDAPSSRAIGAVREIVVEKITEVIRNETWPCREVSGLRTAMPRDCAD</sequence>
<evidence type="ECO:0000256" key="3">
    <source>
        <dbReference type="ARBA" id="ARBA00023125"/>
    </source>
</evidence>
<evidence type="ECO:0000256" key="4">
    <source>
        <dbReference type="ARBA" id="ARBA00023159"/>
    </source>
</evidence>
<evidence type="ECO:0000256" key="5">
    <source>
        <dbReference type="ARBA" id="ARBA00023163"/>
    </source>
</evidence>
<dbReference type="Proteomes" id="UP001595443">
    <property type="component" value="Unassembled WGS sequence"/>
</dbReference>
<keyword evidence="8" id="KW-1185">Reference proteome</keyword>
<evidence type="ECO:0000259" key="6">
    <source>
        <dbReference type="PROSITE" id="PS50931"/>
    </source>
</evidence>
<keyword evidence="2" id="KW-0805">Transcription regulation</keyword>
<evidence type="ECO:0000313" key="7">
    <source>
        <dbReference type="EMBL" id="MFC2967987.1"/>
    </source>
</evidence>
<dbReference type="PANTHER" id="PTHR30293">
    <property type="entry name" value="TRANSCRIPTIONAL REGULATORY PROTEIN NAC-RELATED"/>
    <property type="match status" value="1"/>
</dbReference>
<keyword evidence="4" id="KW-0010">Activator</keyword>
<gene>
    <name evidence="7" type="ORF">ACFOES_07770</name>
</gene>
<dbReference type="InterPro" id="IPR036388">
    <property type="entry name" value="WH-like_DNA-bd_sf"/>
</dbReference>
<evidence type="ECO:0000256" key="1">
    <source>
        <dbReference type="ARBA" id="ARBA00009437"/>
    </source>
</evidence>
<dbReference type="Pfam" id="PF03466">
    <property type="entry name" value="LysR_substrate"/>
    <property type="match status" value="1"/>
</dbReference>
<reference evidence="8" key="1">
    <citation type="journal article" date="2019" name="Int. J. Syst. Evol. Microbiol.">
        <title>The Global Catalogue of Microorganisms (GCM) 10K type strain sequencing project: providing services to taxonomists for standard genome sequencing and annotation.</title>
        <authorList>
            <consortium name="The Broad Institute Genomics Platform"/>
            <consortium name="The Broad Institute Genome Sequencing Center for Infectious Disease"/>
            <person name="Wu L."/>
            <person name="Ma J."/>
        </authorList>
    </citation>
    <scope>NUCLEOTIDE SEQUENCE [LARGE SCALE GENOMIC DNA]</scope>
    <source>
        <strain evidence="8">KCTC 62192</strain>
    </source>
</reference>
<protein>
    <submittedName>
        <fullName evidence="7">LysR family transcriptional regulator</fullName>
    </submittedName>
</protein>
<accession>A0ABV7AG53</accession>
<dbReference type="RefSeq" id="WP_377832634.1">
    <property type="nucleotide sequence ID" value="NZ_JBHRSK010000004.1"/>
</dbReference>
<dbReference type="InterPro" id="IPR000847">
    <property type="entry name" value="LysR_HTH_N"/>
</dbReference>
<comment type="similarity">
    <text evidence="1">Belongs to the LysR transcriptional regulatory family.</text>
</comment>
<dbReference type="SUPFAM" id="SSF46785">
    <property type="entry name" value="Winged helix' DNA-binding domain"/>
    <property type="match status" value="1"/>
</dbReference>
<dbReference type="SUPFAM" id="SSF53850">
    <property type="entry name" value="Periplasmic binding protein-like II"/>
    <property type="match status" value="1"/>
</dbReference>
<comment type="caution">
    <text evidence="7">The sequence shown here is derived from an EMBL/GenBank/DDBJ whole genome shotgun (WGS) entry which is preliminary data.</text>
</comment>
<evidence type="ECO:0000256" key="2">
    <source>
        <dbReference type="ARBA" id="ARBA00023015"/>
    </source>
</evidence>
<dbReference type="Gene3D" id="1.10.10.10">
    <property type="entry name" value="Winged helix-like DNA-binding domain superfamily/Winged helix DNA-binding domain"/>
    <property type="match status" value="1"/>
</dbReference>
<dbReference type="EMBL" id="JBHRSK010000004">
    <property type="protein sequence ID" value="MFC2967987.1"/>
    <property type="molecule type" value="Genomic_DNA"/>
</dbReference>
<dbReference type="Pfam" id="PF00126">
    <property type="entry name" value="HTH_1"/>
    <property type="match status" value="1"/>
</dbReference>
<dbReference type="InterPro" id="IPR036390">
    <property type="entry name" value="WH_DNA-bd_sf"/>
</dbReference>